<dbReference type="InterPro" id="IPR026838">
    <property type="entry name" value="YheC/D"/>
</dbReference>
<keyword evidence="1" id="KW-0547">Nucleotide-binding</keyword>
<dbReference type="Gene3D" id="3.30.470.20">
    <property type="entry name" value="ATP-grasp fold, B domain"/>
    <property type="match status" value="1"/>
</dbReference>
<dbReference type="GO" id="GO:0046872">
    <property type="term" value="F:metal ion binding"/>
    <property type="evidence" value="ECO:0007669"/>
    <property type="project" value="InterPro"/>
</dbReference>
<proteinExistence type="predicted"/>
<evidence type="ECO:0000259" key="2">
    <source>
        <dbReference type="PROSITE" id="PS50975"/>
    </source>
</evidence>
<dbReference type="GO" id="GO:0005524">
    <property type="term" value="F:ATP binding"/>
    <property type="evidence" value="ECO:0007669"/>
    <property type="project" value="UniProtKB-UniRule"/>
</dbReference>
<comment type="caution">
    <text evidence="3">The sequence shown here is derived from an EMBL/GenBank/DDBJ whole genome shotgun (WGS) entry which is preliminary data.</text>
</comment>
<evidence type="ECO:0000256" key="1">
    <source>
        <dbReference type="PROSITE-ProRule" id="PRU00409"/>
    </source>
</evidence>
<dbReference type="RefSeq" id="WP_258433856.1">
    <property type="nucleotide sequence ID" value="NZ_JANSGW010000017.1"/>
</dbReference>
<accession>A0AAP3GBG4</accession>
<organism evidence="3 4">
    <name type="scientific">Brevibacillus laterosporus</name>
    <name type="common">Bacillus laterosporus</name>
    <dbReference type="NCBI Taxonomy" id="1465"/>
    <lineage>
        <taxon>Bacteria</taxon>
        <taxon>Bacillati</taxon>
        <taxon>Bacillota</taxon>
        <taxon>Bacilli</taxon>
        <taxon>Bacillales</taxon>
        <taxon>Paenibacillaceae</taxon>
        <taxon>Brevibacillus</taxon>
    </lineage>
</organism>
<gene>
    <name evidence="3" type="ORF">O0554_14065</name>
</gene>
<dbReference type="SUPFAM" id="SSF56059">
    <property type="entry name" value="Glutathione synthetase ATP-binding domain-like"/>
    <property type="match status" value="1"/>
</dbReference>
<name>A0AAP3GBG4_BRELA</name>
<dbReference type="Pfam" id="PF14398">
    <property type="entry name" value="ATPgrasp_YheCD"/>
    <property type="match status" value="1"/>
</dbReference>
<dbReference type="Proteomes" id="UP001077662">
    <property type="component" value="Unassembled WGS sequence"/>
</dbReference>
<sequence length="256" mass="29561">MGIGKMRKHREMLQHSILRHHLPETHWLTHQNALQMLKLYSTIFIKPDHGSGGSGIIRAKRIKNGYEVRCGSKQTHAGSGSLYKTIQSYCQPSKRYLVQRGIHLAPYNGSIFDIRIYMQKPKKKWIISGMVARVAAPNLFVTNYQKGGFGVQLNQVLLNLFADREKVNTIRKKITNLSYLIARTMSKHHSFRELGIDIGIEKSGRIWIIEANSKPGHKLFTQLADKTSLRKIKKNKRLIKREKLQIKKQRQQIIQT</sequence>
<dbReference type="InterPro" id="IPR011761">
    <property type="entry name" value="ATP-grasp"/>
</dbReference>
<dbReference type="PROSITE" id="PS50975">
    <property type="entry name" value="ATP_GRASP"/>
    <property type="match status" value="1"/>
</dbReference>
<evidence type="ECO:0000313" key="3">
    <source>
        <dbReference type="EMBL" id="MCZ0808022.1"/>
    </source>
</evidence>
<keyword evidence="1" id="KW-0067">ATP-binding</keyword>
<feature type="domain" description="ATP-grasp" evidence="2">
    <location>
        <begin position="14"/>
        <end position="240"/>
    </location>
</feature>
<reference evidence="3" key="1">
    <citation type="submission" date="2022-09" db="EMBL/GenBank/DDBJ databases">
        <title>Genome analysis and characterization of larvicidal activity of Brevibacillus strains.</title>
        <authorList>
            <person name="Patrusheva E.V."/>
            <person name="Izotova A.O."/>
            <person name="Toshchakov S.V."/>
            <person name="Sineoky S.P."/>
        </authorList>
    </citation>
    <scope>NUCLEOTIDE SEQUENCE</scope>
    <source>
        <strain evidence="3">VKPM_B-13247</strain>
    </source>
</reference>
<dbReference type="EMBL" id="JAPTNE010000017">
    <property type="protein sequence ID" value="MCZ0808022.1"/>
    <property type="molecule type" value="Genomic_DNA"/>
</dbReference>
<dbReference type="AlphaFoldDB" id="A0AAP3GBG4"/>
<evidence type="ECO:0000313" key="4">
    <source>
        <dbReference type="Proteomes" id="UP001077662"/>
    </source>
</evidence>
<protein>
    <submittedName>
        <fullName evidence="3">YheC/YheD family protein</fullName>
    </submittedName>
</protein>